<gene>
    <name evidence="4" type="ORF">IIQ_05331</name>
</gene>
<feature type="chain" id="PRO_5004474321" evidence="3">
    <location>
        <begin position="27"/>
        <end position="199"/>
    </location>
</feature>
<proteinExistence type="predicted"/>
<dbReference type="HOGENOM" id="CLU_041772_4_0_9"/>
<accession>R8QAH3</accession>
<evidence type="ECO:0000256" key="1">
    <source>
        <dbReference type="ARBA" id="ARBA00022737"/>
    </source>
</evidence>
<sequence length="199" mass="22427">MKKTICKVLVTTVALQAAMGATPSLAEQTKGVAEQSINSAKQTGKWEQWYNWGGAHYDWYYKKSDGSWHTGWLEYGNKLYYLNSYGAMQTGSTSIDGTTYNFDNSGALIPTGEGKWVKVGKNHSYYLNSNGAMQTGLLQLGGAKYYFDSDGTMQTGLVLVRNQHYYFRSDGAMHTGWLKTDWLKDGDQWCYIKSDGKWH</sequence>
<protein>
    <submittedName>
        <fullName evidence="4">Uncharacterized protein</fullName>
    </submittedName>
</protein>
<evidence type="ECO:0000313" key="4">
    <source>
        <dbReference type="EMBL" id="EOP67378.1"/>
    </source>
</evidence>
<keyword evidence="3" id="KW-0732">Signal</keyword>
<reference evidence="4 5" key="1">
    <citation type="submission" date="2012-12" db="EMBL/GenBank/DDBJ databases">
        <title>The Genome Sequence of Bacillus cereus VD118.</title>
        <authorList>
            <consortium name="The Broad Institute Genome Sequencing Platform"/>
            <consortium name="The Broad Institute Genome Sequencing Center for Infectious Disease"/>
            <person name="Feldgarden M."/>
            <person name="Van der Auwera G.A."/>
            <person name="Mahillon J."/>
            <person name="Duprez V."/>
            <person name="Timmery S."/>
            <person name="Mattelet C."/>
            <person name="Dierick K."/>
            <person name="Sun M."/>
            <person name="Yu Z."/>
            <person name="Zhu L."/>
            <person name="Hu X."/>
            <person name="Shank E.B."/>
            <person name="Swiecicka I."/>
            <person name="Hansen B.M."/>
            <person name="Andrup L."/>
            <person name="Walker B."/>
            <person name="Young S.K."/>
            <person name="Zeng Q."/>
            <person name="Gargeya S."/>
            <person name="Fitzgerald M."/>
            <person name="Haas B."/>
            <person name="Abouelleil A."/>
            <person name="Alvarado L."/>
            <person name="Arachchi H.M."/>
            <person name="Berlin A.M."/>
            <person name="Chapman S.B."/>
            <person name="Dewar J."/>
            <person name="Goldberg J."/>
            <person name="Griggs A."/>
            <person name="Gujja S."/>
            <person name="Hansen M."/>
            <person name="Howarth C."/>
            <person name="Imamovic A."/>
            <person name="Larimer J."/>
            <person name="McCowan C."/>
            <person name="Murphy C."/>
            <person name="Neiman D."/>
            <person name="Pearson M."/>
            <person name="Priest M."/>
            <person name="Roberts A."/>
            <person name="Saif S."/>
            <person name="Shea T."/>
            <person name="Sisk P."/>
            <person name="Sykes S."/>
            <person name="Wortman J."/>
            <person name="Nusbaum C."/>
            <person name="Birren B."/>
        </authorList>
    </citation>
    <scope>NUCLEOTIDE SEQUENCE [LARGE SCALE GENOMIC DNA]</scope>
    <source>
        <strain evidence="4 5">VD118</strain>
    </source>
</reference>
<dbReference type="AlphaFoldDB" id="R8QAH3"/>
<evidence type="ECO:0000256" key="2">
    <source>
        <dbReference type="PROSITE-ProRule" id="PRU00591"/>
    </source>
</evidence>
<feature type="repeat" description="Cell wall-binding" evidence="2">
    <location>
        <begin position="134"/>
        <end position="153"/>
    </location>
</feature>
<dbReference type="Pfam" id="PF19127">
    <property type="entry name" value="Choline_bind_3"/>
    <property type="match status" value="1"/>
</dbReference>
<comment type="caution">
    <text evidence="4">The sequence shown here is derived from an EMBL/GenBank/DDBJ whole genome shotgun (WGS) entry which is preliminary data.</text>
</comment>
<feature type="signal peptide" evidence="3">
    <location>
        <begin position="1"/>
        <end position="26"/>
    </location>
</feature>
<keyword evidence="1" id="KW-0677">Repeat</keyword>
<dbReference type="PROSITE" id="PS51170">
    <property type="entry name" value="CW"/>
    <property type="match status" value="1"/>
</dbReference>
<dbReference type="Gene3D" id="2.10.270.10">
    <property type="entry name" value="Cholin Binding"/>
    <property type="match status" value="2"/>
</dbReference>
<dbReference type="InterPro" id="IPR018337">
    <property type="entry name" value="Cell_wall/Cho-bd_repeat"/>
</dbReference>
<dbReference type="SUPFAM" id="SSF69360">
    <property type="entry name" value="Cell wall binding repeat"/>
    <property type="match status" value="1"/>
</dbReference>
<evidence type="ECO:0000313" key="5">
    <source>
        <dbReference type="Proteomes" id="UP000014019"/>
    </source>
</evidence>
<feature type="non-terminal residue" evidence="4">
    <location>
        <position position="199"/>
    </location>
</feature>
<organism evidence="4 5">
    <name type="scientific">Bacillus cereus VD118</name>
    <dbReference type="NCBI Taxonomy" id="1053231"/>
    <lineage>
        <taxon>Bacteria</taxon>
        <taxon>Bacillati</taxon>
        <taxon>Bacillota</taxon>
        <taxon>Bacilli</taxon>
        <taxon>Bacillales</taxon>
        <taxon>Bacillaceae</taxon>
        <taxon>Bacillus</taxon>
        <taxon>Bacillus cereus group</taxon>
    </lineage>
</organism>
<dbReference type="EMBL" id="AHEZ01000054">
    <property type="protein sequence ID" value="EOP67378.1"/>
    <property type="molecule type" value="Genomic_DNA"/>
</dbReference>
<dbReference type="Pfam" id="PF01473">
    <property type="entry name" value="Choline_bind_1"/>
    <property type="match status" value="3"/>
</dbReference>
<dbReference type="Proteomes" id="UP000014019">
    <property type="component" value="Unassembled WGS sequence"/>
</dbReference>
<evidence type="ECO:0000256" key="3">
    <source>
        <dbReference type="SAM" id="SignalP"/>
    </source>
</evidence>
<name>R8QAH3_BACCE</name>